<comment type="caution">
    <text evidence="1">The sequence shown here is derived from an EMBL/GenBank/DDBJ whole genome shotgun (WGS) entry which is preliminary data.</text>
</comment>
<keyword evidence="2" id="KW-1185">Reference proteome</keyword>
<dbReference type="AlphaFoldDB" id="A0A4Y2MPF6"/>
<reference evidence="1 2" key="1">
    <citation type="journal article" date="2019" name="Sci. Rep.">
        <title>Orb-weaving spider Araneus ventricosus genome elucidates the spidroin gene catalogue.</title>
        <authorList>
            <person name="Kono N."/>
            <person name="Nakamura H."/>
            <person name="Ohtoshi R."/>
            <person name="Moran D.A.P."/>
            <person name="Shinohara A."/>
            <person name="Yoshida Y."/>
            <person name="Fujiwara M."/>
            <person name="Mori M."/>
            <person name="Tomita M."/>
            <person name="Arakawa K."/>
        </authorList>
    </citation>
    <scope>NUCLEOTIDE SEQUENCE [LARGE SCALE GENOMIC DNA]</scope>
</reference>
<name>A0A4Y2MPF6_ARAVE</name>
<proteinExistence type="predicted"/>
<dbReference type="Proteomes" id="UP000499080">
    <property type="component" value="Unassembled WGS sequence"/>
</dbReference>
<evidence type="ECO:0000313" key="2">
    <source>
        <dbReference type="Proteomes" id="UP000499080"/>
    </source>
</evidence>
<evidence type="ECO:0000313" key="1">
    <source>
        <dbReference type="EMBL" id="GBN29058.1"/>
    </source>
</evidence>
<gene>
    <name evidence="1" type="ORF">AVEN_248082_1</name>
</gene>
<dbReference type="EMBL" id="BGPR01007726">
    <property type="protein sequence ID" value="GBN29058.1"/>
    <property type="molecule type" value="Genomic_DNA"/>
</dbReference>
<sequence length="114" mass="12930">MCYRHSVLDRSASAPPLLGESDPAPGIIAPAHGRFSLSGHDREEDESQIMQSLLQSMLQVRPNFSHARLSAPITMHYRMEVQLQVQAHLWGHIYRQALGPSFRKSHPICITVFW</sequence>
<organism evidence="1 2">
    <name type="scientific">Araneus ventricosus</name>
    <name type="common">Orbweaver spider</name>
    <name type="synonym">Epeira ventricosa</name>
    <dbReference type="NCBI Taxonomy" id="182803"/>
    <lineage>
        <taxon>Eukaryota</taxon>
        <taxon>Metazoa</taxon>
        <taxon>Ecdysozoa</taxon>
        <taxon>Arthropoda</taxon>
        <taxon>Chelicerata</taxon>
        <taxon>Arachnida</taxon>
        <taxon>Araneae</taxon>
        <taxon>Araneomorphae</taxon>
        <taxon>Entelegynae</taxon>
        <taxon>Araneoidea</taxon>
        <taxon>Araneidae</taxon>
        <taxon>Araneus</taxon>
    </lineage>
</organism>
<accession>A0A4Y2MPF6</accession>
<protein>
    <submittedName>
        <fullName evidence="1">Uncharacterized protein</fullName>
    </submittedName>
</protein>